<dbReference type="AlphaFoldDB" id="A0A1S3EAQ0"/>
<feature type="transmembrane region" description="Helical" evidence="1">
    <location>
        <begin position="7"/>
        <end position="30"/>
    </location>
</feature>
<sequence>MARVRVCLSGAALSVIVVSIVIVTLIFTVFKPKDPIVTFHLSHVDFLSPTLPLNLTLGVMMTIANRNFGSFQYESSIGYISYRDIMVGSVPLEAALIPARSEINVTTKAHFMIGKLLHNPNFWMDVVPGMKFNLTSTAQLPGKAIILNFIKVKAKSYNNCQISVNMTSSDVQSYCISKLKFSV</sequence>
<dbReference type="eggNOG" id="ENOG502S1F9">
    <property type="taxonomic scope" value="Eukaryota"/>
</dbReference>
<dbReference type="RefSeq" id="XP_012572907.1">
    <property type="nucleotide sequence ID" value="XM_012717453.2"/>
</dbReference>
<reference evidence="3" key="2">
    <citation type="submission" date="2025-08" db="UniProtKB">
        <authorList>
            <consortium name="RefSeq"/>
        </authorList>
    </citation>
    <scope>IDENTIFICATION</scope>
    <source>
        <tissue evidence="3">Etiolated seedlings</tissue>
    </source>
</reference>
<dbReference type="PANTHER" id="PTHR31852">
    <property type="entry name" value="LATE EMBRYOGENESIS ABUNDANT (LEA) HYDROXYPROLINE-RICH GLYCOPROTEIN FAMILY"/>
    <property type="match status" value="1"/>
</dbReference>
<dbReference type="Proteomes" id="UP000087171">
    <property type="component" value="Chromosome Ca1"/>
</dbReference>
<proteinExistence type="predicted"/>
<dbReference type="InterPro" id="IPR055301">
    <property type="entry name" value="Lea14-like_2"/>
</dbReference>
<dbReference type="STRING" id="3827.A0A1S3EAQ0"/>
<name>A0A1S3EAQ0_CICAR</name>
<evidence type="ECO:0000313" key="2">
    <source>
        <dbReference type="Proteomes" id="UP000087171"/>
    </source>
</evidence>
<keyword evidence="1" id="KW-0812">Transmembrane</keyword>
<reference evidence="2" key="1">
    <citation type="journal article" date="2013" name="Nat. Biotechnol.">
        <title>Draft genome sequence of chickpea (Cicer arietinum) provides a resource for trait improvement.</title>
        <authorList>
            <person name="Varshney R.K."/>
            <person name="Song C."/>
            <person name="Saxena R.K."/>
            <person name="Azam S."/>
            <person name="Yu S."/>
            <person name="Sharpe A.G."/>
            <person name="Cannon S."/>
            <person name="Baek J."/>
            <person name="Rosen B.D."/>
            <person name="Tar'an B."/>
            <person name="Millan T."/>
            <person name="Zhang X."/>
            <person name="Ramsay L.D."/>
            <person name="Iwata A."/>
            <person name="Wang Y."/>
            <person name="Nelson W."/>
            <person name="Farmer A.D."/>
            <person name="Gaur P.M."/>
            <person name="Soderlund C."/>
            <person name="Penmetsa R.V."/>
            <person name="Xu C."/>
            <person name="Bharti A.K."/>
            <person name="He W."/>
            <person name="Winter P."/>
            <person name="Zhao S."/>
            <person name="Hane J.K."/>
            <person name="Carrasquilla-Garcia N."/>
            <person name="Condie J.A."/>
            <person name="Upadhyaya H.D."/>
            <person name="Luo M.C."/>
            <person name="Thudi M."/>
            <person name="Gowda C.L."/>
            <person name="Singh N.P."/>
            <person name="Lichtenzveig J."/>
            <person name="Gali K.K."/>
            <person name="Rubio J."/>
            <person name="Nadarajan N."/>
            <person name="Dolezel J."/>
            <person name="Bansal K.C."/>
            <person name="Xu X."/>
            <person name="Edwards D."/>
            <person name="Zhang G."/>
            <person name="Kahl G."/>
            <person name="Gil J."/>
            <person name="Singh K.B."/>
            <person name="Datta S.K."/>
            <person name="Jackson S.A."/>
            <person name="Wang J."/>
            <person name="Cook D.R."/>
        </authorList>
    </citation>
    <scope>NUCLEOTIDE SEQUENCE [LARGE SCALE GENOMIC DNA]</scope>
    <source>
        <strain evidence="2">cv. CDC Frontier</strain>
    </source>
</reference>
<keyword evidence="1" id="KW-1133">Transmembrane helix</keyword>
<protein>
    <submittedName>
        <fullName evidence="3">Uncharacterized protein LOC105852373</fullName>
    </submittedName>
</protein>
<dbReference type="PaxDb" id="3827-XP_004487718.1"/>
<keyword evidence="2" id="KW-1185">Reference proteome</keyword>
<gene>
    <name evidence="3" type="primary">LOC105852373</name>
</gene>
<evidence type="ECO:0000256" key="1">
    <source>
        <dbReference type="SAM" id="Phobius"/>
    </source>
</evidence>
<evidence type="ECO:0000313" key="3">
    <source>
        <dbReference type="RefSeq" id="XP_012572907.1"/>
    </source>
</evidence>
<organism evidence="2 3">
    <name type="scientific">Cicer arietinum</name>
    <name type="common">Chickpea</name>
    <name type="synonym">Garbanzo</name>
    <dbReference type="NCBI Taxonomy" id="3827"/>
    <lineage>
        <taxon>Eukaryota</taxon>
        <taxon>Viridiplantae</taxon>
        <taxon>Streptophyta</taxon>
        <taxon>Embryophyta</taxon>
        <taxon>Tracheophyta</taxon>
        <taxon>Spermatophyta</taxon>
        <taxon>Magnoliopsida</taxon>
        <taxon>eudicotyledons</taxon>
        <taxon>Gunneridae</taxon>
        <taxon>Pentapetalae</taxon>
        <taxon>rosids</taxon>
        <taxon>fabids</taxon>
        <taxon>Fabales</taxon>
        <taxon>Fabaceae</taxon>
        <taxon>Papilionoideae</taxon>
        <taxon>50 kb inversion clade</taxon>
        <taxon>NPAAA clade</taxon>
        <taxon>Hologalegina</taxon>
        <taxon>IRL clade</taxon>
        <taxon>Cicereae</taxon>
        <taxon>Cicer</taxon>
    </lineage>
</organism>
<keyword evidence="1" id="KW-0472">Membrane</keyword>
<dbReference type="OrthoDB" id="674678at2759"/>
<accession>A0A1S3EAQ0</accession>